<dbReference type="Proteomes" id="UP000262172">
    <property type="component" value="Unassembled WGS sequence"/>
</dbReference>
<dbReference type="InterPro" id="IPR003718">
    <property type="entry name" value="OsmC/Ohr_fam"/>
</dbReference>
<dbReference type="Gene3D" id="3.30.300.20">
    <property type="match status" value="1"/>
</dbReference>
<gene>
    <name evidence="1" type="ORF">DY023_11380</name>
</gene>
<dbReference type="PANTHER" id="PTHR42830">
    <property type="entry name" value="OSMOTICALLY INDUCIBLE FAMILY PROTEIN"/>
    <property type="match status" value="1"/>
</dbReference>
<protein>
    <submittedName>
        <fullName evidence="1">OsmC family peroxiredoxin</fullName>
    </submittedName>
</protein>
<dbReference type="InterPro" id="IPR015946">
    <property type="entry name" value="KH_dom-like_a/b"/>
</dbReference>
<dbReference type="EMBL" id="QUAB01000043">
    <property type="protein sequence ID" value="REJ05165.1"/>
    <property type="molecule type" value="Genomic_DNA"/>
</dbReference>
<dbReference type="Pfam" id="PF02566">
    <property type="entry name" value="OsmC"/>
    <property type="match status" value="1"/>
</dbReference>
<dbReference type="InterPro" id="IPR036102">
    <property type="entry name" value="OsmC/Ohrsf"/>
</dbReference>
<keyword evidence="2" id="KW-1185">Reference proteome</keyword>
<accession>A0A371NTN2</accession>
<evidence type="ECO:0000313" key="1">
    <source>
        <dbReference type="EMBL" id="REJ05165.1"/>
    </source>
</evidence>
<organism evidence="1 2">
    <name type="scientific">Microbacterium bovistercoris</name>
    <dbReference type="NCBI Taxonomy" id="2293570"/>
    <lineage>
        <taxon>Bacteria</taxon>
        <taxon>Bacillati</taxon>
        <taxon>Actinomycetota</taxon>
        <taxon>Actinomycetes</taxon>
        <taxon>Micrococcales</taxon>
        <taxon>Microbacteriaceae</taxon>
        <taxon>Microbacterium</taxon>
    </lineage>
</organism>
<evidence type="ECO:0000313" key="2">
    <source>
        <dbReference type="Proteomes" id="UP000262172"/>
    </source>
</evidence>
<dbReference type="OrthoDB" id="9795405at2"/>
<dbReference type="InterPro" id="IPR052707">
    <property type="entry name" value="OsmC_Ohr_Peroxiredoxin"/>
</dbReference>
<proteinExistence type="predicted"/>
<dbReference type="AlphaFoldDB" id="A0A371NTN2"/>
<dbReference type="RefSeq" id="WP_116242448.1">
    <property type="nucleotide sequence ID" value="NZ_QUAB01000043.1"/>
</dbReference>
<sequence>MTVHQYSTALSWEGSTGAGYRAYGRAHDMQVSDEILTLSADPAFRGDASLPNPEQLLLAAASSCLLLSFLAVAAQAGVDVVRYDDAATAFMPMDEQPARITRVELAPKITVRGAEATRVVKLLHEAHAGCYIANSLTAEATIAPTVEVLS</sequence>
<comment type="caution">
    <text evidence="1">The sequence shown here is derived from an EMBL/GenBank/DDBJ whole genome shotgun (WGS) entry which is preliminary data.</text>
</comment>
<dbReference type="SUPFAM" id="SSF82784">
    <property type="entry name" value="OsmC-like"/>
    <property type="match status" value="1"/>
</dbReference>
<dbReference type="PANTHER" id="PTHR42830:SF2">
    <property type="entry name" value="OSMC_OHR FAMILY PROTEIN"/>
    <property type="match status" value="1"/>
</dbReference>
<reference evidence="1 2" key="1">
    <citation type="submission" date="2018-08" db="EMBL/GenBank/DDBJ databases">
        <title>Isolation, diversity and antifungal activity of Actinobacteria from cow dung.</title>
        <authorList>
            <person name="Ling L."/>
        </authorList>
    </citation>
    <scope>NUCLEOTIDE SEQUENCE [LARGE SCALE GENOMIC DNA]</scope>
    <source>
        <strain evidence="1 2">NEAU-LLE</strain>
    </source>
</reference>
<name>A0A371NTN2_9MICO</name>